<dbReference type="Gene3D" id="3.40.50.720">
    <property type="entry name" value="NAD(P)-binding Rossmann-like Domain"/>
    <property type="match status" value="1"/>
</dbReference>
<keyword evidence="2" id="KW-0521">NADP</keyword>
<dbReference type="GeneID" id="81583717"/>
<organism evidence="4 5">
    <name type="scientific">Penicillium hordei</name>
    <dbReference type="NCBI Taxonomy" id="40994"/>
    <lineage>
        <taxon>Eukaryota</taxon>
        <taxon>Fungi</taxon>
        <taxon>Dikarya</taxon>
        <taxon>Ascomycota</taxon>
        <taxon>Pezizomycotina</taxon>
        <taxon>Eurotiomycetes</taxon>
        <taxon>Eurotiomycetidae</taxon>
        <taxon>Eurotiales</taxon>
        <taxon>Aspergillaceae</taxon>
        <taxon>Penicillium</taxon>
    </lineage>
</organism>
<protein>
    <submittedName>
        <fullName evidence="4">Uncharacterized protein</fullName>
    </submittedName>
</protein>
<keyword evidence="5" id="KW-1185">Reference proteome</keyword>
<dbReference type="InterPro" id="IPR036291">
    <property type="entry name" value="NAD(P)-bd_dom_sf"/>
</dbReference>
<evidence type="ECO:0000256" key="2">
    <source>
        <dbReference type="ARBA" id="ARBA00022857"/>
    </source>
</evidence>
<proteinExistence type="inferred from homology"/>
<dbReference type="PRINTS" id="PR00081">
    <property type="entry name" value="GDHRDH"/>
</dbReference>
<dbReference type="Pfam" id="PF13561">
    <property type="entry name" value="adh_short_C2"/>
    <property type="match status" value="1"/>
</dbReference>
<comment type="caution">
    <text evidence="4">The sequence shown here is derived from an EMBL/GenBank/DDBJ whole genome shotgun (WGS) entry which is preliminary data.</text>
</comment>
<dbReference type="PRINTS" id="PR00080">
    <property type="entry name" value="SDRFAMILY"/>
</dbReference>
<sequence length="265" mass="27911">MTCHDCQVDSACASQQPLKEKVAIISGSHGGIGAQIARELSASGAKIVINYPSASRQQRAEAVAASLHTPSIAVEADISTPEGPRDLIKAAVAAFGTIDILVNNAGKAVDLPFEEQTLEHWENLVNLNGRGTFLLTQAALPHLAPRGSRIINISSISAKEGLALQTILSGSKAMVESFTKVWAKELPPKYNCTVNCVSPGPTRTEAYNAASANFMEVIKPLVESTPVASRAAETSEIAYAVLMLCHPRATWLNGVNLVVSGGLTV</sequence>
<dbReference type="InterPro" id="IPR002347">
    <property type="entry name" value="SDR_fam"/>
</dbReference>
<dbReference type="PANTHER" id="PTHR48107:SF7">
    <property type="entry name" value="RE15974P"/>
    <property type="match status" value="1"/>
</dbReference>
<evidence type="ECO:0000256" key="3">
    <source>
        <dbReference type="ARBA" id="ARBA00023002"/>
    </source>
</evidence>
<keyword evidence="3" id="KW-0560">Oxidoreductase</keyword>
<gene>
    <name evidence="4" type="ORF">N7537_002417</name>
</gene>
<dbReference type="AlphaFoldDB" id="A0AAD6EHR9"/>
<dbReference type="FunFam" id="3.40.50.720:FF:000084">
    <property type="entry name" value="Short-chain dehydrogenase reductase"/>
    <property type="match status" value="1"/>
</dbReference>
<dbReference type="SUPFAM" id="SSF51735">
    <property type="entry name" value="NAD(P)-binding Rossmann-fold domains"/>
    <property type="match status" value="1"/>
</dbReference>
<dbReference type="PANTHER" id="PTHR48107">
    <property type="entry name" value="NADPH-DEPENDENT ALDEHYDE REDUCTASE-LIKE PROTEIN, CHLOROPLASTIC-RELATED"/>
    <property type="match status" value="1"/>
</dbReference>
<reference evidence="4" key="1">
    <citation type="journal article" date="2023" name="IMA Fungus">
        <title>Comparative genomic study of the Penicillium genus elucidates a diverse pangenome and 15 lateral gene transfer events.</title>
        <authorList>
            <person name="Petersen C."/>
            <person name="Sorensen T."/>
            <person name="Nielsen M.R."/>
            <person name="Sondergaard T.E."/>
            <person name="Sorensen J.L."/>
            <person name="Fitzpatrick D.A."/>
            <person name="Frisvad J.C."/>
            <person name="Nielsen K.L."/>
        </authorList>
    </citation>
    <scope>NUCLEOTIDE SEQUENCE</scope>
    <source>
        <strain evidence="4">IBT 12815</strain>
    </source>
</reference>
<dbReference type="RefSeq" id="XP_056758470.1">
    <property type="nucleotide sequence ID" value="XM_056893475.1"/>
</dbReference>
<evidence type="ECO:0000313" key="4">
    <source>
        <dbReference type="EMBL" id="KAJ5617303.1"/>
    </source>
</evidence>
<evidence type="ECO:0000256" key="1">
    <source>
        <dbReference type="ARBA" id="ARBA00006484"/>
    </source>
</evidence>
<dbReference type="Proteomes" id="UP001213799">
    <property type="component" value="Unassembled WGS sequence"/>
</dbReference>
<accession>A0AAD6EHR9</accession>
<dbReference type="GO" id="GO:0016614">
    <property type="term" value="F:oxidoreductase activity, acting on CH-OH group of donors"/>
    <property type="evidence" value="ECO:0007669"/>
    <property type="project" value="UniProtKB-ARBA"/>
</dbReference>
<dbReference type="CDD" id="cd05233">
    <property type="entry name" value="SDR_c"/>
    <property type="match status" value="1"/>
</dbReference>
<evidence type="ECO:0000313" key="5">
    <source>
        <dbReference type="Proteomes" id="UP001213799"/>
    </source>
</evidence>
<name>A0AAD6EHR9_9EURO</name>
<reference evidence="4" key="2">
    <citation type="submission" date="2023-01" db="EMBL/GenBank/DDBJ databases">
        <authorList>
            <person name="Petersen C."/>
        </authorList>
    </citation>
    <scope>NUCLEOTIDE SEQUENCE</scope>
    <source>
        <strain evidence="4">IBT 12815</strain>
    </source>
</reference>
<comment type="similarity">
    <text evidence="1">Belongs to the short-chain dehydrogenases/reductases (SDR) family.</text>
</comment>
<dbReference type="EMBL" id="JAQJAE010000001">
    <property type="protein sequence ID" value="KAJ5617303.1"/>
    <property type="molecule type" value="Genomic_DNA"/>
</dbReference>